<organism evidence="2 3">
    <name type="scientific">Desulfopila aestuarii DSM 18488</name>
    <dbReference type="NCBI Taxonomy" id="1121416"/>
    <lineage>
        <taxon>Bacteria</taxon>
        <taxon>Pseudomonadati</taxon>
        <taxon>Thermodesulfobacteriota</taxon>
        <taxon>Desulfobulbia</taxon>
        <taxon>Desulfobulbales</taxon>
        <taxon>Desulfocapsaceae</taxon>
        <taxon>Desulfopila</taxon>
    </lineage>
</organism>
<name>A0A1M7YHS8_9BACT</name>
<dbReference type="RefSeq" id="WP_073615765.1">
    <property type="nucleotide sequence ID" value="NZ_FRFE01000031.1"/>
</dbReference>
<keyword evidence="3" id="KW-1185">Reference proteome</keyword>
<dbReference type="EMBL" id="FRFE01000031">
    <property type="protein sequence ID" value="SHO52068.1"/>
    <property type="molecule type" value="Genomic_DNA"/>
</dbReference>
<dbReference type="OrthoDB" id="9788211at2"/>
<feature type="chain" id="PRO_5012455487" evidence="1">
    <location>
        <begin position="23"/>
        <end position="305"/>
    </location>
</feature>
<dbReference type="AlphaFoldDB" id="A0A1M7YHS8"/>
<keyword evidence="1" id="KW-0732">Signal</keyword>
<reference evidence="2 3" key="1">
    <citation type="submission" date="2016-12" db="EMBL/GenBank/DDBJ databases">
        <authorList>
            <person name="Song W.-J."/>
            <person name="Kurnit D.M."/>
        </authorList>
    </citation>
    <scope>NUCLEOTIDE SEQUENCE [LARGE SCALE GENOMIC DNA]</scope>
    <source>
        <strain evidence="2 3">DSM 18488</strain>
    </source>
</reference>
<dbReference type="STRING" id="1121416.SAMN02745220_04352"/>
<feature type="signal peptide" evidence="1">
    <location>
        <begin position="1"/>
        <end position="22"/>
    </location>
</feature>
<sequence length="305" mass="34041">MKTKSFLLAWLLAVTISTSGWSKGGVPFNPLTDIYYDEIELTFLGFCVCKRGPFTVIGLIWTYWEPFVAIDSVTTPFYSPFLGMPVGSALIDELGGKNASQDAVSIANESTYAQAHVFPIPLLNWLFCNRYDYPFWMTEFDPQWQFDELSMLIHPEAALYANPIMQMACMADAAATNVGAPMDSMPWCIGSGGSSYPMTGHVDNDNIVQANNTATARMIYKLNRIMMICDPAMSLCGCRNTPVWVKSHYKMHVVRPGVRSPAWPMGVNAAYYNIGLNRPMAGSLGPNDEFLWTVYRRQLCCTCCD</sequence>
<dbReference type="InterPro" id="IPR009649">
    <property type="entry name" value="TraU"/>
</dbReference>
<dbReference type="Pfam" id="PF06834">
    <property type="entry name" value="TraU"/>
    <property type="match status" value="1"/>
</dbReference>
<evidence type="ECO:0000313" key="2">
    <source>
        <dbReference type="EMBL" id="SHO52068.1"/>
    </source>
</evidence>
<proteinExistence type="predicted"/>
<protein>
    <submittedName>
        <fullName evidence="2">Conjugal transfer pilus assembly protein TraU</fullName>
    </submittedName>
</protein>
<evidence type="ECO:0000256" key="1">
    <source>
        <dbReference type="SAM" id="SignalP"/>
    </source>
</evidence>
<accession>A0A1M7YHS8</accession>
<gene>
    <name evidence="2" type="ORF">SAMN02745220_04352</name>
</gene>
<evidence type="ECO:0000313" key="3">
    <source>
        <dbReference type="Proteomes" id="UP000184603"/>
    </source>
</evidence>
<dbReference type="Proteomes" id="UP000184603">
    <property type="component" value="Unassembled WGS sequence"/>
</dbReference>